<organism evidence="1 3">
    <name type="scientific">Araneus ventricosus</name>
    <name type="common">Orbweaver spider</name>
    <name type="synonym">Epeira ventricosa</name>
    <dbReference type="NCBI Taxonomy" id="182803"/>
    <lineage>
        <taxon>Eukaryota</taxon>
        <taxon>Metazoa</taxon>
        <taxon>Ecdysozoa</taxon>
        <taxon>Arthropoda</taxon>
        <taxon>Chelicerata</taxon>
        <taxon>Arachnida</taxon>
        <taxon>Araneae</taxon>
        <taxon>Araneomorphae</taxon>
        <taxon>Entelegynae</taxon>
        <taxon>Araneoidea</taxon>
        <taxon>Araneidae</taxon>
        <taxon>Araneus</taxon>
    </lineage>
</organism>
<reference evidence="1 3" key="1">
    <citation type="journal article" date="2019" name="Sci. Rep.">
        <title>Orb-weaving spider Araneus ventricosus genome elucidates the spidroin gene catalogue.</title>
        <authorList>
            <person name="Kono N."/>
            <person name="Nakamura H."/>
            <person name="Ohtoshi R."/>
            <person name="Moran D.A.P."/>
            <person name="Shinohara A."/>
            <person name="Yoshida Y."/>
            <person name="Fujiwara M."/>
            <person name="Mori M."/>
            <person name="Tomita M."/>
            <person name="Arakawa K."/>
        </authorList>
    </citation>
    <scope>NUCLEOTIDE SEQUENCE [LARGE SCALE GENOMIC DNA]</scope>
</reference>
<gene>
    <name evidence="1" type="ORF">AVEN_265711_1</name>
    <name evidence="2" type="ORF">AVEN_84310_1</name>
</gene>
<comment type="caution">
    <text evidence="1">The sequence shown here is derived from an EMBL/GenBank/DDBJ whole genome shotgun (WGS) entry which is preliminary data.</text>
</comment>
<evidence type="ECO:0000313" key="3">
    <source>
        <dbReference type="Proteomes" id="UP000499080"/>
    </source>
</evidence>
<evidence type="ECO:0000313" key="1">
    <source>
        <dbReference type="EMBL" id="GBO12665.1"/>
    </source>
</evidence>
<sequence length="51" mass="5598">MAKSGIRDQRVQNSILPSFAVYVDLVPVKSDQGEISLAGVAWMIGEWIPPQ</sequence>
<protein>
    <submittedName>
        <fullName evidence="1">Uncharacterized protein</fullName>
    </submittedName>
</protein>
<dbReference type="EMBL" id="BGPR01037137">
    <property type="protein sequence ID" value="GBO12665.1"/>
    <property type="molecule type" value="Genomic_DNA"/>
</dbReference>
<dbReference type="Proteomes" id="UP000499080">
    <property type="component" value="Unassembled WGS sequence"/>
</dbReference>
<accession>A0A4Y2UHT1</accession>
<keyword evidence="3" id="KW-1185">Reference proteome</keyword>
<dbReference type="EMBL" id="BGPR01037138">
    <property type="protein sequence ID" value="GBO12666.1"/>
    <property type="molecule type" value="Genomic_DNA"/>
</dbReference>
<proteinExistence type="predicted"/>
<evidence type="ECO:0000313" key="2">
    <source>
        <dbReference type="EMBL" id="GBO12666.1"/>
    </source>
</evidence>
<dbReference type="AlphaFoldDB" id="A0A4Y2UHT1"/>
<name>A0A4Y2UHT1_ARAVE</name>
<feature type="non-terminal residue" evidence="1">
    <location>
        <position position="51"/>
    </location>
</feature>